<feature type="signal peptide" evidence="1">
    <location>
        <begin position="1"/>
        <end position="29"/>
    </location>
</feature>
<evidence type="ECO:0000313" key="2">
    <source>
        <dbReference type="EMBL" id="TCS73240.1"/>
    </source>
</evidence>
<dbReference type="InterPro" id="IPR035439">
    <property type="entry name" value="UPF0145_dom_sf"/>
</dbReference>
<keyword evidence="3" id="KW-1185">Reference proteome</keyword>
<dbReference type="Proteomes" id="UP000295135">
    <property type="component" value="Unassembled WGS sequence"/>
</dbReference>
<proteinExistence type="predicted"/>
<dbReference type="Gene3D" id="3.30.110.70">
    <property type="entry name" value="Hypothetical protein apc22750. Chain B"/>
    <property type="match status" value="1"/>
</dbReference>
<dbReference type="EMBL" id="SLZY01000002">
    <property type="protein sequence ID" value="TCS73240.1"/>
    <property type="molecule type" value="Genomic_DNA"/>
</dbReference>
<evidence type="ECO:0000313" key="3">
    <source>
        <dbReference type="Proteomes" id="UP000295135"/>
    </source>
</evidence>
<protein>
    <recommendedName>
        <fullName evidence="4">Heavy-metal-binding protein</fullName>
    </recommendedName>
</protein>
<reference evidence="2 3" key="1">
    <citation type="submission" date="2019-03" db="EMBL/GenBank/DDBJ databases">
        <title>Genomic Encyclopedia of Type Strains, Phase IV (KMG-IV): sequencing the most valuable type-strain genomes for metagenomic binning, comparative biology and taxonomic classification.</title>
        <authorList>
            <person name="Goeker M."/>
        </authorList>
    </citation>
    <scope>NUCLEOTIDE SEQUENCE [LARGE SCALE GENOMIC DNA]</scope>
    <source>
        <strain evidence="2 3">DSM 103923</strain>
    </source>
</reference>
<dbReference type="SUPFAM" id="SSF117782">
    <property type="entry name" value="YbjQ-like"/>
    <property type="match status" value="1"/>
</dbReference>
<dbReference type="AlphaFoldDB" id="A0A4R3JZG4"/>
<accession>A0A4R3JZG4</accession>
<comment type="caution">
    <text evidence="2">The sequence shown here is derived from an EMBL/GenBank/DDBJ whole genome shotgun (WGS) entry which is preliminary data.</text>
</comment>
<gene>
    <name evidence="2" type="ORF">EDC61_1028</name>
</gene>
<evidence type="ECO:0000256" key="1">
    <source>
        <dbReference type="SAM" id="SignalP"/>
    </source>
</evidence>
<sequence length="132" mass="14004">MKSTRSSIASRLALILIPAALSGCSTWSASDVSNVKAADVAPVKTAPNQVLVTEADITDRPYTVLGDISVTVNKTTIFNADPTREMVNAKLREEAANLGADAVIFVRYGTVGISMMSWGSLDGKGRAIKFTR</sequence>
<evidence type="ECO:0008006" key="4">
    <source>
        <dbReference type="Google" id="ProtNLM"/>
    </source>
</evidence>
<dbReference type="PROSITE" id="PS51257">
    <property type="entry name" value="PROKAR_LIPOPROTEIN"/>
    <property type="match status" value="1"/>
</dbReference>
<organism evidence="2 3">
    <name type="scientific">Sulfuritortus calidifontis</name>
    <dbReference type="NCBI Taxonomy" id="1914471"/>
    <lineage>
        <taxon>Bacteria</taxon>
        <taxon>Pseudomonadati</taxon>
        <taxon>Pseudomonadota</taxon>
        <taxon>Betaproteobacteria</taxon>
        <taxon>Nitrosomonadales</taxon>
        <taxon>Thiobacillaceae</taxon>
        <taxon>Sulfuritortus</taxon>
    </lineage>
</organism>
<name>A0A4R3JZG4_9PROT</name>
<feature type="chain" id="PRO_5020430195" description="Heavy-metal-binding protein" evidence="1">
    <location>
        <begin position="30"/>
        <end position="132"/>
    </location>
</feature>
<keyword evidence="1" id="KW-0732">Signal</keyword>